<dbReference type="Pfam" id="PF00072">
    <property type="entry name" value="Response_reg"/>
    <property type="match status" value="1"/>
</dbReference>
<dbReference type="SMART" id="SM00448">
    <property type="entry name" value="REC"/>
    <property type="match status" value="1"/>
</dbReference>
<dbReference type="EMBL" id="CADCTW010000248">
    <property type="protein sequence ID" value="CAA9371815.1"/>
    <property type="molecule type" value="Genomic_DNA"/>
</dbReference>
<dbReference type="InterPro" id="IPR011006">
    <property type="entry name" value="CheY-like_superfamily"/>
</dbReference>
<dbReference type="Gene3D" id="3.40.50.2300">
    <property type="match status" value="1"/>
</dbReference>
<accession>A0A6J4MXF8</accession>
<evidence type="ECO:0000256" key="2">
    <source>
        <dbReference type="PROSITE-ProRule" id="PRU00169"/>
    </source>
</evidence>
<dbReference type="GO" id="GO:0000160">
    <property type="term" value="P:phosphorelay signal transduction system"/>
    <property type="evidence" value="ECO:0007669"/>
    <property type="project" value="InterPro"/>
</dbReference>
<dbReference type="PROSITE" id="PS50110">
    <property type="entry name" value="RESPONSE_REGULATORY"/>
    <property type="match status" value="1"/>
</dbReference>
<dbReference type="PANTHER" id="PTHR44591">
    <property type="entry name" value="STRESS RESPONSE REGULATOR PROTEIN 1"/>
    <property type="match status" value="1"/>
</dbReference>
<feature type="modified residue" description="4-aspartylphosphate" evidence="2">
    <location>
        <position position="63"/>
    </location>
</feature>
<evidence type="ECO:0000313" key="4">
    <source>
        <dbReference type="EMBL" id="CAA9371815.1"/>
    </source>
</evidence>
<proteinExistence type="predicted"/>
<keyword evidence="1 2" id="KW-0597">Phosphoprotein</keyword>
<sequence length="131" mass="14120">MMLTPDPKRPLVALADDDEIHAEVVSVWLDHHGFDVVKFGTGDELLAWAQAIADRLPDAVLLDVEMPGLDGFEVHAELRRLPSFSATPTAFVSGMPPESLLSRARAAGATAALNKDEHLLPKLSAWLASTV</sequence>
<dbReference type="InterPro" id="IPR001789">
    <property type="entry name" value="Sig_transdc_resp-reg_receiver"/>
</dbReference>
<organism evidence="4">
    <name type="scientific">uncultured Gemmatimonadota bacterium</name>
    <dbReference type="NCBI Taxonomy" id="203437"/>
    <lineage>
        <taxon>Bacteria</taxon>
        <taxon>Pseudomonadati</taxon>
        <taxon>Gemmatimonadota</taxon>
        <taxon>environmental samples</taxon>
    </lineage>
</organism>
<protein>
    <recommendedName>
        <fullName evidence="3">Response regulatory domain-containing protein</fullName>
    </recommendedName>
</protein>
<dbReference type="AlphaFoldDB" id="A0A6J4MXF8"/>
<gene>
    <name evidence="4" type="ORF">AVDCRST_MAG68-5604</name>
</gene>
<name>A0A6J4MXF8_9BACT</name>
<reference evidence="4" key="1">
    <citation type="submission" date="2020-02" db="EMBL/GenBank/DDBJ databases">
        <authorList>
            <person name="Meier V. D."/>
        </authorList>
    </citation>
    <scope>NUCLEOTIDE SEQUENCE</scope>
    <source>
        <strain evidence="4">AVDCRST_MAG68</strain>
    </source>
</reference>
<feature type="domain" description="Response regulatory" evidence="3">
    <location>
        <begin position="11"/>
        <end position="130"/>
    </location>
</feature>
<evidence type="ECO:0000259" key="3">
    <source>
        <dbReference type="PROSITE" id="PS50110"/>
    </source>
</evidence>
<dbReference type="PANTHER" id="PTHR44591:SF3">
    <property type="entry name" value="RESPONSE REGULATORY DOMAIN-CONTAINING PROTEIN"/>
    <property type="match status" value="1"/>
</dbReference>
<dbReference type="InterPro" id="IPR050595">
    <property type="entry name" value="Bact_response_regulator"/>
</dbReference>
<dbReference type="SUPFAM" id="SSF52172">
    <property type="entry name" value="CheY-like"/>
    <property type="match status" value="1"/>
</dbReference>
<evidence type="ECO:0000256" key="1">
    <source>
        <dbReference type="ARBA" id="ARBA00022553"/>
    </source>
</evidence>